<dbReference type="AlphaFoldDB" id="A0A498I072"/>
<keyword evidence="4" id="KW-1185">Reference proteome</keyword>
<organism evidence="3 4">
    <name type="scientific">Malus domestica</name>
    <name type="common">Apple</name>
    <name type="synonym">Pyrus malus</name>
    <dbReference type="NCBI Taxonomy" id="3750"/>
    <lineage>
        <taxon>Eukaryota</taxon>
        <taxon>Viridiplantae</taxon>
        <taxon>Streptophyta</taxon>
        <taxon>Embryophyta</taxon>
        <taxon>Tracheophyta</taxon>
        <taxon>Spermatophyta</taxon>
        <taxon>Magnoliopsida</taxon>
        <taxon>eudicotyledons</taxon>
        <taxon>Gunneridae</taxon>
        <taxon>Pentapetalae</taxon>
        <taxon>rosids</taxon>
        <taxon>fabids</taxon>
        <taxon>Rosales</taxon>
        <taxon>Rosaceae</taxon>
        <taxon>Amygdaloideae</taxon>
        <taxon>Maleae</taxon>
        <taxon>Malus</taxon>
    </lineage>
</organism>
<proteinExistence type="predicted"/>
<reference evidence="3 4" key="1">
    <citation type="submission" date="2018-10" db="EMBL/GenBank/DDBJ databases">
        <title>A high-quality apple genome assembly.</title>
        <authorList>
            <person name="Hu J."/>
        </authorList>
    </citation>
    <scope>NUCLEOTIDE SEQUENCE [LARGE SCALE GENOMIC DNA]</scope>
    <source>
        <strain evidence="4">cv. HFTH1</strain>
        <tissue evidence="3">Young leaf</tissue>
    </source>
</reference>
<evidence type="ECO:0000313" key="3">
    <source>
        <dbReference type="EMBL" id="RXH76299.1"/>
    </source>
</evidence>
<feature type="compositionally biased region" description="Polar residues" evidence="1">
    <location>
        <begin position="262"/>
        <end position="274"/>
    </location>
</feature>
<evidence type="ECO:0000256" key="1">
    <source>
        <dbReference type="SAM" id="MobiDB-lite"/>
    </source>
</evidence>
<keyword evidence="2" id="KW-1133">Transmembrane helix</keyword>
<feature type="region of interest" description="Disordered" evidence="1">
    <location>
        <begin position="1"/>
        <end position="52"/>
    </location>
</feature>
<evidence type="ECO:0000313" key="4">
    <source>
        <dbReference type="Proteomes" id="UP000290289"/>
    </source>
</evidence>
<comment type="caution">
    <text evidence="3">The sequence shown here is derived from an EMBL/GenBank/DDBJ whole genome shotgun (WGS) entry which is preliminary data.</text>
</comment>
<dbReference type="Pfam" id="PF03140">
    <property type="entry name" value="DUF247"/>
    <property type="match status" value="1"/>
</dbReference>
<gene>
    <name evidence="3" type="ORF">DVH24_019187</name>
</gene>
<feature type="region of interest" description="Disordered" evidence="1">
    <location>
        <begin position="262"/>
        <end position="295"/>
    </location>
</feature>
<protein>
    <submittedName>
        <fullName evidence="3">Uncharacterized protein</fullName>
    </submittedName>
</protein>
<dbReference type="InterPro" id="IPR004158">
    <property type="entry name" value="DUF247_pln"/>
</dbReference>
<dbReference type="PANTHER" id="PTHR31170:SF25">
    <property type="entry name" value="BNAA09G04570D PROTEIN"/>
    <property type="match status" value="1"/>
</dbReference>
<keyword evidence="2" id="KW-0812">Transmembrane</keyword>
<dbReference type="Proteomes" id="UP000290289">
    <property type="component" value="Chromosome 14"/>
</dbReference>
<feature type="compositionally biased region" description="Basic and acidic residues" evidence="1">
    <location>
        <begin position="35"/>
        <end position="49"/>
    </location>
</feature>
<dbReference type="EMBL" id="RDQH01000340">
    <property type="protein sequence ID" value="RXH76299.1"/>
    <property type="molecule type" value="Genomic_DNA"/>
</dbReference>
<feature type="transmembrane region" description="Helical" evidence="2">
    <location>
        <begin position="446"/>
        <end position="470"/>
    </location>
</feature>
<name>A0A498I072_MALDO</name>
<keyword evidence="2" id="KW-0472">Membrane</keyword>
<dbReference type="PANTHER" id="PTHR31170">
    <property type="entry name" value="BNAC04G53230D PROTEIN"/>
    <property type="match status" value="1"/>
</dbReference>
<sequence>MPGDIETGPSEPSPAATARGHRGEEIIPEGSNSEGHPENEKEEIPRTRDGNSVSIYKVPASLAEISRKATDPEMVFVGPWHCDKRSQSEFESTKHLYLAALLDRTKRNKKDYLEAMRAIDESTRSCYSKDHRCEFFSELKGDEFVEMMVLDGCFIIELFHRMNTEDPMEKNDPILSRPWLIPIVTRDLLKLENQIPFSVLQKLHFVSTNQLQEKAKGYSLVLLALNLFNNLLHRPIDVLKKSQPSEDPKHLLDLVYSSFCPQKQSTNPNDPSTNKTKKQKNPNDPSPKYRPSSESIQCTVQLRSSGINFKPQRADSFLNINFQGSICKVLQIPPIAINDFTTTLFINCMAWEQCYQNNPTWFTTYIAFMSNLITSPRDVTLLCSDGIITSGFLYNDHNVAELFKKLGEKAVFNIRECYLSKQFRDVEAYYSSHWATFIRTYFSKPWSFISVLYAIVLLFLTGGQTAMSILSYINDRSKNCTNACG</sequence>
<accession>A0A498I072</accession>
<evidence type="ECO:0000256" key="2">
    <source>
        <dbReference type="SAM" id="Phobius"/>
    </source>
</evidence>